<dbReference type="Proteomes" id="UP000199134">
    <property type="component" value="Unassembled WGS sequence"/>
</dbReference>
<organism evidence="7 8">
    <name type="scientific">Prevotella communis</name>
    <dbReference type="NCBI Taxonomy" id="2913614"/>
    <lineage>
        <taxon>Bacteria</taxon>
        <taxon>Pseudomonadati</taxon>
        <taxon>Bacteroidota</taxon>
        <taxon>Bacteroidia</taxon>
        <taxon>Bacteroidales</taxon>
        <taxon>Prevotellaceae</taxon>
        <taxon>Prevotella</taxon>
    </lineage>
</organism>
<accession>A0A1H0K9D2</accession>
<evidence type="ECO:0000313" key="7">
    <source>
        <dbReference type="EMBL" id="SDO52565.1"/>
    </source>
</evidence>
<feature type="transmembrane region" description="Helical" evidence="6">
    <location>
        <begin position="41"/>
        <end position="57"/>
    </location>
</feature>
<comment type="caution">
    <text evidence="7">The sequence shown here is derived from an EMBL/GenBank/DDBJ whole genome shotgun (WGS) entry which is preliminary data.</text>
</comment>
<feature type="transmembrane region" description="Helical" evidence="6">
    <location>
        <begin position="127"/>
        <end position="149"/>
    </location>
</feature>
<feature type="transmembrane region" description="Helical" evidence="6">
    <location>
        <begin position="91"/>
        <end position="115"/>
    </location>
</feature>
<feature type="transmembrane region" description="Helical" evidence="6">
    <location>
        <begin position="406"/>
        <end position="428"/>
    </location>
</feature>
<sequence>MNNSSRVILNTSIVYIQLIVNTILGLFITRFILQALGEEDYGIYMLVAGVVTMLNVLNSSMSNTAMRYMGHSLGSGDIENTKKTFATTMNIHFFLGGLMILVLEIGGWVMFGFFLNIPEAKLFSAKVIYQFMIVTTFISIISVPFDAVINAHENMLFFSLMNILECVLKLLLAVFLLLGTGDLLIVYGFFTMVIGVVMRIIKQIYCTRHYEEVTWKIKVYKDKGLTKSILSFTGWELFASLAAICQGQLRSVLMNMFFGVKINAAEGIGSRVNTQVNMVSIGVTRAITPQMNKAEGAENRQRMLFLAKTGIKFTTFIFSLLAVPFALEAKFILGVWLVTVPEYAVIFCQFALALQLLDKLTWQIGNAIRAAGRIKEYQIVSGSLPIIGIVVSFFVFNAGYSPVSAYVVEMCMLCVMMLVRFGFGKWLLNLSPMSVIKEASLPVVIPMILSFILVLIVHQNMVEGWFRLLIVFSIFMSTYTIVFYVFGITKDERMILQNIVNSLLAKIRSKY</sequence>
<feature type="transmembrane region" description="Helical" evidence="6">
    <location>
        <begin position="440"/>
        <end position="458"/>
    </location>
</feature>
<evidence type="ECO:0000256" key="4">
    <source>
        <dbReference type="ARBA" id="ARBA00022989"/>
    </source>
</evidence>
<keyword evidence="2" id="KW-1003">Cell membrane</keyword>
<reference evidence="8" key="1">
    <citation type="submission" date="2016-10" db="EMBL/GenBank/DDBJ databases">
        <authorList>
            <person name="de Groot N.N."/>
        </authorList>
    </citation>
    <scope>NUCLEOTIDE SEQUENCE [LARGE SCALE GENOMIC DNA]</scope>
    <source>
        <strain evidence="8">BP1-145</strain>
    </source>
</reference>
<feature type="transmembrane region" description="Helical" evidence="6">
    <location>
        <begin position="310"/>
        <end position="327"/>
    </location>
</feature>
<feature type="transmembrane region" description="Helical" evidence="6">
    <location>
        <begin position="333"/>
        <end position="357"/>
    </location>
</feature>
<feature type="transmembrane region" description="Helical" evidence="6">
    <location>
        <begin position="377"/>
        <end position="400"/>
    </location>
</feature>
<feature type="transmembrane region" description="Helical" evidence="6">
    <location>
        <begin position="464"/>
        <end position="486"/>
    </location>
</feature>
<comment type="subcellular location">
    <subcellularLocation>
        <location evidence="1">Cell membrane</location>
        <topology evidence="1">Multi-pass membrane protein</topology>
    </subcellularLocation>
</comment>
<keyword evidence="4 6" id="KW-1133">Transmembrane helix</keyword>
<dbReference type="PANTHER" id="PTHR30250:SF26">
    <property type="entry name" value="PSMA PROTEIN"/>
    <property type="match status" value="1"/>
</dbReference>
<dbReference type="InterPro" id="IPR050833">
    <property type="entry name" value="Poly_Biosynth_Transport"/>
</dbReference>
<dbReference type="EMBL" id="FNIW01000024">
    <property type="protein sequence ID" value="SDO52565.1"/>
    <property type="molecule type" value="Genomic_DNA"/>
</dbReference>
<dbReference type="RefSeq" id="WP_143005815.1">
    <property type="nucleotide sequence ID" value="NZ_FNIW01000024.1"/>
</dbReference>
<keyword evidence="3 6" id="KW-0812">Transmembrane</keyword>
<dbReference type="GO" id="GO:0005886">
    <property type="term" value="C:plasma membrane"/>
    <property type="evidence" value="ECO:0007669"/>
    <property type="project" value="UniProtKB-SubCell"/>
</dbReference>
<feature type="transmembrane region" description="Helical" evidence="6">
    <location>
        <begin position="7"/>
        <end position="29"/>
    </location>
</feature>
<protein>
    <submittedName>
        <fullName evidence="7">Na+-driven multidrug efflux pump</fullName>
    </submittedName>
</protein>
<evidence type="ECO:0000256" key="3">
    <source>
        <dbReference type="ARBA" id="ARBA00022692"/>
    </source>
</evidence>
<evidence type="ECO:0000313" key="8">
    <source>
        <dbReference type="Proteomes" id="UP000199134"/>
    </source>
</evidence>
<evidence type="ECO:0000256" key="1">
    <source>
        <dbReference type="ARBA" id="ARBA00004651"/>
    </source>
</evidence>
<dbReference type="AlphaFoldDB" id="A0A1H0K9D2"/>
<evidence type="ECO:0000256" key="2">
    <source>
        <dbReference type="ARBA" id="ARBA00022475"/>
    </source>
</evidence>
<keyword evidence="5 6" id="KW-0472">Membrane</keyword>
<evidence type="ECO:0000256" key="5">
    <source>
        <dbReference type="ARBA" id="ARBA00023136"/>
    </source>
</evidence>
<gene>
    <name evidence="7" type="ORF">SAMN04487900_12420</name>
</gene>
<proteinExistence type="predicted"/>
<feature type="transmembrane region" description="Helical" evidence="6">
    <location>
        <begin position="184"/>
        <end position="201"/>
    </location>
</feature>
<dbReference type="OrthoDB" id="5365632at2"/>
<evidence type="ECO:0000256" key="6">
    <source>
        <dbReference type="SAM" id="Phobius"/>
    </source>
</evidence>
<feature type="transmembrane region" description="Helical" evidence="6">
    <location>
        <begin position="156"/>
        <end position="178"/>
    </location>
</feature>
<name>A0A1H0K9D2_9BACT</name>
<dbReference type="PANTHER" id="PTHR30250">
    <property type="entry name" value="PST FAMILY PREDICTED COLANIC ACID TRANSPORTER"/>
    <property type="match status" value="1"/>
</dbReference>